<feature type="transmembrane region" description="Helical" evidence="1">
    <location>
        <begin position="30"/>
        <end position="52"/>
    </location>
</feature>
<organism evidence="2 3">
    <name type="scientific">Jimgerdemannia flammicorona</name>
    <dbReference type="NCBI Taxonomy" id="994334"/>
    <lineage>
        <taxon>Eukaryota</taxon>
        <taxon>Fungi</taxon>
        <taxon>Fungi incertae sedis</taxon>
        <taxon>Mucoromycota</taxon>
        <taxon>Mucoromycotina</taxon>
        <taxon>Endogonomycetes</taxon>
        <taxon>Endogonales</taxon>
        <taxon>Endogonaceae</taxon>
        <taxon>Jimgerdemannia</taxon>
    </lineage>
</organism>
<keyword evidence="1" id="KW-0812">Transmembrane</keyword>
<proteinExistence type="predicted"/>
<gene>
    <name evidence="2" type="ORF">BC936DRAFT_145238</name>
</gene>
<accession>A0A433DAH9</accession>
<evidence type="ECO:0000313" key="2">
    <source>
        <dbReference type="EMBL" id="RUP47874.1"/>
    </source>
</evidence>
<sequence>MLEQIYARFFCDSPLCLLREKAFEASFEDVANITMVAILLCVDTFLPAIILLRCIQAFRTAVLFTIPMPSLAHCTVVRQNLRQIEPCTCPSRLSYCPVIVKQRLCRLWEGRRLRYAAK</sequence>
<dbReference type="AlphaFoldDB" id="A0A433DAH9"/>
<keyword evidence="3" id="KW-1185">Reference proteome</keyword>
<evidence type="ECO:0000313" key="3">
    <source>
        <dbReference type="Proteomes" id="UP000268093"/>
    </source>
</evidence>
<dbReference type="Proteomes" id="UP000268093">
    <property type="component" value="Unassembled WGS sequence"/>
</dbReference>
<reference evidence="2 3" key="1">
    <citation type="journal article" date="2018" name="New Phytol.">
        <title>Phylogenomics of Endogonaceae and evolution of mycorrhizas within Mucoromycota.</title>
        <authorList>
            <person name="Chang Y."/>
            <person name="Desiro A."/>
            <person name="Na H."/>
            <person name="Sandor L."/>
            <person name="Lipzen A."/>
            <person name="Clum A."/>
            <person name="Barry K."/>
            <person name="Grigoriev I.V."/>
            <person name="Martin F.M."/>
            <person name="Stajich J.E."/>
            <person name="Smith M.E."/>
            <person name="Bonito G."/>
            <person name="Spatafora J.W."/>
        </authorList>
    </citation>
    <scope>NUCLEOTIDE SEQUENCE [LARGE SCALE GENOMIC DNA]</scope>
    <source>
        <strain evidence="2 3">GMNB39</strain>
    </source>
</reference>
<name>A0A433DAH9_9FUNG</name>
<protein>
    <submittedName>
        <fullName evidence="2">Uncharacterized protein</fullName>
    </submittedName>
</protein>
<keyword evidence="1" id="KW-0472">Membrane</keyword>
<keyword evidence="1" id="KW-1133">Transmembrane helix</keyword>
<evidence type="ECO:0000256" key="1">
    <source>
        <dbReference type="SAM" id="Phobius"/>
    </source>
</evidence>
<dbReference type="EMBL" id="RBNI01004007">
    <property type="protein sequence ID" value="RUP47874.1"/>
    <property type="molecule type" value="Genomic_DNA"/>
</dbReference>
<comment type="caution">
    <text evidence="2">The sequence shown here is derived from an EMBL/GenBank/DDBJ whole genome shotgun (WGS) entry which is preliminary data.</text>
</comment>